<dbReference type="Gene3D" id="3.50.30.10">
    <property type="entry name" value="Phosphohistidine domain"/>
    <property type="match status" value="1"/>
</dbReference>
<protein>
    <recommendedName>
        <fullName evidence="1">PEP-utilising enzyme mobile domain-containing protein</fullName>
    </recommendedName>
</protein>
<accession>A0A8K0KTU8</accession>
<proteinExistence type="predicted"/>
<reference evidence="2" key="2">
    <citation type="submission" date="2017-10" db="EMBL/GenBank/DDBJ databases">
        <title>Ladona fulva Genome sequencing and assembly.</title>
        <authorList>
            <person name="Murali S."/>
            <person name="Richards S."/>
            <person name="Bandaranaike D."/>
            <person name="Bellair M."/>
            <person name="Blankenburg K."/>
            <person name="Chao H."/>
            <person name="Dinh H."/>
            <person name="Doddapaneni H."/>
            <person name="Dugan-Rocha S."/>
            <person name="Elkadiri S."/>
            <person name="Gnanaolivu R."/>
            <person name="Hernandez B."/>
            <person name="Skinner E."/>
            <person name="Javaid M."/>
            <person name="Lee S."/>
            <person name="Li M."/>
            <person name="Ming W."/>
            <person name="Munidasa M."/>
            <person name="Muniz J."/>
            <person name="Nguyen L."/>
            <person name="Hughes D."/>
            <person name="Osuji N."/>
            <person name="Pu L.-L."/>
            <person name="Puazo M."/>
            <person name="Qu C."/>
            <person name="Quiroz J."/>
            <person name="Raj R."/>
            <person name="Weissenberger G."/>
            <person name="Xin Y."/>
            <person name="Zou X."/>
            <person name="Han Y."/>
            <person name="Worley K."/>
            <person name="Muzny D."/>
            <person name="Gibbs R."/>
        </authorList>
    </citation>
    <scope>NUCLEOTIDE SEQUENCE</scope>
    <source>
        <strain evidence="2">Sampled in the wild</strain>
    </source>
</reference>
<evidence type="ECO:0000313" key="3">
    <source>
        <dbReference type="Proteomes" id="UP000792457"/>
    </source>
</evidence>
<organism evidence="2 3">
    <name type="scientific">Ladona fulva</name>
    <name type="common">Scarce chaser dragonfly</name>
    <name type="synonym">Libellula fulva</name>
    <dbReference type="NCBI Taxonomy" id="123851"/>
    <lineage>
        <taxon>Eukaryota</taxon>
        <taxon>Metazoa</taxon>
        <taxon>Ecdysozoa</taxon>
        <taxon>Arthropoda</taxon>
        <taxon>Hexapoda</taxon>
        <taxon>Insecta</taxon>
        <taxon>Pterygota</taxon>
        <taxon>Palaeoptera</taxon>
        <taxon>Odonata</taxon>
        <taxon>Epiprocta</taxon>
        <taxon>Anisoptera</taxon>
        <taxon>Libelluloidea</taxon>
        <taxon>Libellulidae</taxon>
        <taxon>Ladona</taxon>
    </lineage>
</organism>
<dbReference type="PANTHER" id="PTHR43615:SF1">
    <property type="entry name" value="PPDK_N DOMAIN-CONTAINING PROTEIN"/>
    <property type="match status" value="1"/>
</dbReference>
<sequence length="187" mass="21209">MRWFLPWCRRSVARREETKSALVRILHAFRLAYRQLGYLAQIEGIIPDQDLIFYFTHYEMSQVIEDRDISNAALIAKASRRRRLRPQWEKIVLPEVFKGIVNLKDNCAVSDGDITKEELEKIEVFGTSASNGCAVGRACVITSLQDADKICAEDILITKSTDICWSPYFPLLSGIVTEMGGLISHGK</sequence>
<dbReference type="Proteomes" id="UP000792457">
    <property type="component" value="Unassembled WGS sequence"/>
</dbReference>
<evidence type="ECO:0000259" key="1">
    <source>
        <dbReference type="Pfam" id="PF00391"/>
    </source>
</evidence>
<keyword evidence="3" id="KW-1185">Reference proteome</keyword>
<gene>
    <name evidence="2" type="ORF">J437_LFUL004708</name>
</gene>
<dbReference type="EMBL" id="KZ312439">
    <property type="protein sequence ID" value="KAG8240248.1"/>
    <property type="molecule type" value="Genomic_DNA"/>
</dbReference>
<dbReference type="InterPro" id="IPR036637">
    <property type="entry name" value="Phosphohistidine_dom_sf"/>
</dbReference>
<dbReference type="GO" id="GO:0016772">
    <property type="term" value="F:transferase activity, transferring phosphorus-containing groups"/>
    <property type="evidence" value="ECO:0007669"/>
    <property type="project" value="InterPro"/>
</dbReference>
<dbReference type="InterPro" id="IPR008279">
    <property type="entry name" value="PEP-util_enz_mobile_dom"/>
</dbReference>
<dbReference type="OrthoDB" id="6123450at2759"/>
<evidence type="ECO:0000313" key="2">
    <source>
        <dbReference type="EMBL" id="KAG8240248.1"/>
    </source>
</evidence>
<dbReference type="InterPro" id="IPR051549">
    <property type="entry name" value="PEP_Utilizing_Enz"/>
</dbReference>
<reference evidence="2" key="1">
    <citation type="submission" date="2013-04" db="EMBL/GenBank/DDBJ databases">
        <authorList>
            <person name="Qu J."/>
            <person name="Murali S.C."/>
            <person name="Bandaranaike D."/>
            <person name="Bellair M."/>
            <person name="Blankenburg K."/>
            <person name="Chao H."/>
            <person name="Dinh H."/>
            <person name="Doddapaneni H."/>
            <person name="Downs B."/>
            <person name="Dugan-Rocha S."/>
            <person name="Elkadiri S."/>
            <person name="Gnanaolivu R.D."/>
            <person name="Hernandez B."/>
            <person name="Javaid M."/>
            <person name="Jayaseelan J.C."/>
            <person name="Lee S."/>
            <person name="Li M."/>
            <person name="Ming W."/>
            <person name="Munidasa M."/>
            <person name="Muniz J."/>
            <person name="Nguyen L."/>
            <person name="Ongeri F."/>
            <person name="Osuji N."/>
            <person name="Pu L.-L."/>
            <person name="Puazo M."/>
            <person name="Qu C."/>
            <person name="Quiroz J."/>
            <person name="Raj R."/>
            <person name="Weissenberger G."/>
            <person name="Xin Y."/>
            <person name="Zou X."/>
            <person name="Han Y."/>
            <person name="Richards S."/>
            <person name="Worley K."/>
            <person name="Muzny D."/>
            <person name="Gibbs R."/>
        </authorList>
    </citation>
    <scope>NUCLEOTIDE SEQUENCE</scope>
    <source>
        <strain evidence="2">Sampled in the wild</strain>
    </source>
</reference>
<dbReference type="SUPFAM" id="SSF52009">
    <property type="entry name" value="Phosphohistidine domain"/>
    <property type="match status" value="1"/>
</dbReference>
<dbReference type="PANTHER" id="PTHR43615">
    <property type="entry name" value="PHOSPHOENOLPYRUVATE SYNTHASE-RELATED"/>
    <property type="match status" value="1"/>
</dbReference>
<dbReference type="AlphaFoldDB" id="A0A8K0KTU8"/>
<name>A0A8K0KTU8_LADFU</name>
<dbReference type="Pfam" id="PF00391">
    <property type="entry name" value="PEP-utilizers"/>
    <property type="match status" value="1"/>
</dbReference>
<comment type="caution">
    <text evidence="2">The sequence shown here is derived from an EMBL/GenBank/DDBJ whole genome shotgun (WGS) entry which is preliminary data.</text>
</comment>
<feature type="domain" description="PEP-utilising enzyme mobile" evidence="1">
    <location>
        <begin position="153"/>
        <end position="185"/>
    </location>
</feature>